<dbReference type="Gene3D" id="3.20.20.80">
    <property type="entry name" value="Glycosidases"/>
    <property type="match status" value="1"/>
</dbReference>
<accession>A0A1H6S9Y4</accession>
<evidence type="ECO:0000259" key="5">
    <source>
        <dbReference type="Pfam" id="PF00150"/>
    </source>
</evidence>
<proteinExistence type="inferred from homology"/>
<keyword evidence="1 3" id="KW-0378">Hydrolase</keyword>
<feature type="domain" description="Glycoside hydrolase family 5" evidence="5">
    <location>
        <begin position="79"/>
        <end position="319"/>
    </location>
</feature>
<keyword evidence="7" id="KW-1185">Reference proteome</keyword>
<feature type="signal peptide" evidence="4">
    <location>
        <begin position="1"/>
        <end position="22"/>
    </location>
</feature>
<reference evidence="6 7" key="1">
    <citation type="submission" date="2016-10" db="EMBL/GenBank/DDBJ databases">
        <authorList>
            <person name="de Groot N.N."/>
        </authorList>
    </citation>
    <scope>NUCLEOTIDE SEQUENCE [LARGE SCALE GENOMIC DNA]</scope>
    <source>
        <strain evidence="6 7">DSM 26515</strain>
    </source>
</reference>
<protein>
    <submittedName>
        <fullName evidence="6">Cellulase (Glycosyl hydrolase family 5)</fullName>
    </submittedName>
</protein>
<organism evidence="6 7">
    <name type="scientific">Frateuria terrea</name>
    <dbReference type="NCBI Taxonomy" id="529704"/>
    <lineage>
        <taxon>Bacteria</taxon>
        <taxon>Pseudomonadati</taxon>
        <taxon>Pseudomonadota</taxon>
        <taxon>Gammaproteobacteria</taxon>
        <taxon>Lysobacterales</taxon>
        <taxon>Rhodanobacteraceae</taxon>
        <taxon>Frateuria</taxon>
    </lineage>
</organism>
<dbReference type="GO" id="GO:0004553">
    <property type="term" value="F:hydrolase activity, hydrolyzing O-glycosyl compounds"/>
    <property type="evidence" value="ECO:0007669"/>
    <property type="project" value="InterPro"/>
</dbReference>
<dbReference type="EMBL" id="FNYC01000002">
    <property type="protein sequence ID" value="SEI61587.1"/>
    <property type="molecule type" value="Genomic_DNA"/>
</dbReference>
<dbReference type="SUPFAM" id="SSF51445">
    <property type="entry name" value="(Trans)glycosidases"/>
    <property type="match status" value="1"/>
</dbReference>
<dbReference type="STRING" id="529704.SAMN02927913_1118"/>
<keyword evidence="2 3" id="KW-0326">Glycosidase</keyword>
<evidence type="ECO:0000256" key="2">
    <source>
        <dbReference type="ARBA" id="ARBA00023295"/>
    </source>
</evidence>
<dbReference type="GO" id="GO:0000272">
    <property type="term" value="P:polysaccharide catabolic process"/>
    <property type="evidence" value="ECO:0007669"/>
    <property type="project" value="InterPro"/>
</dbReference>
<dbReference type="InterPro" id="IPR001547">
    <property type="entry name" value="Glyco_hydro_5"/>
</dbReference>
<dbReference type="AlphaFoldDB" id="A0A1H6S9Y4"/>
<dbReference type="PROSITE" id="PS00659">
    <property type="entry name" value="GLYCOSYL_HYDROL_F5"/>
    <property type="match status" value="1"/>
</dbReference>
<sequence>MKHAWLALAFGAAALLAPRAPAADAPARWTPAKAHAWYEHQPWPLGSNYVPADAINELEMWQSATFDPARIDKELGWAQQLGMNTMRVFLHDLLWKQDPQGFKQRIDTFLAIAHKHGIKPIFVLFDSCWDPEPKLGPQHPPIPGVHNSGWVQSPGVAMADPSQYPRLEQYVKDIVGHFANDPRILAWDVWNEPDNPGGGDYDAREPKNKVALVAKLLPQVFAWARSAAPTQPLTSGLWHDADWSDPAKLNAVERTQLDESDVISFHNYGWPEEFAGRVQQLARYGRPLICTEYMARGAGSTIDGVLPLAKKLDVGMVNWGFVKGRTQTTLPWDSWQRPYTLQPPTIWFHDLLHGDGTPYRQREAEILRALSHAPRGVVPAAAAVYPASAGTTTH</sequence>
<dbReference type="Proteomes" id="UP000199420">
    <property type="component" value="Unassembled WGS sequence"/>
</dbReference>
<dbReference type="InterPro" id="IPR018087">
    <property type="entry name" value="Glyco_hydro_5_CS"/>
</dbReference>
<evidence type="ECO:0000313" key="7">
    <source>
        <dbReference type="Proteomes" id="UP000199420"/>
    </source>
</evidence>
<keyword evidence="4" id="KW-0732">Signal</keyword>
<name>A0A1H6S9Y4_9GAMM</name>
<evidence type="ECO:0000313" key="6">
    <source>
        <dbReference type="EMBL" id="SEI61587.1"/>
    </source>
</evidence>
<dbReference type="InterPro" id="IPR017853">
    <property type="entry name" value="GH"/>
</dbReference>
<gene>
    <name evidence="6" type="ORF">SAMN04487997_1203</name>
</gene>
<dbReference type="Pfam" id="PF00150">
    <property type="entry name" value="Cellulase"/>
    <property type="match status" value="1"/>
</dbReference>
<evidence type="ECO:0000256" key="3">
    <source>
        <dbReference type="RuleBase" id="RU361153"/>
    </source>
</evidence>
<evidence type="ECO:0000256" key="4">
    <source>
        <dbReference type="SAM" id="SignalP"/>
    </source>
</evidence>
<feature type="chain" id="PRO_5011788737" evidence="4">
    <location>
        <begin position="23"/>
        <end position="394"/>
    </location>
</feature>
<evidence type="ECO:0000256" key="1">
    <source>
        <dbReference type="ARBA" id="ARBA00022801"/>
    </source>
</evidence>
<dbReference type="RefSeq" id="WP_245747178.1">
    <property type="nucleotide sequence ID" value="NZ_FNYC01000002.1"/>
</dbReference>
<comment type="similarity">
    <text evidence="3">Belongs to the glycosyl hydrolase 5 (cellulase A) family.</text>
</comment>